<organism evidence="1 2">
    <name type="scientific">Paraglaciecola mesophila</name>
    <dbReference type="NCBI Taxonomy" id="197222"/>
    <lineage>
        <taxon>Bacteria</taxon>
        <taxon>Pseudomonadati</taxon>
        <taxon>Pseudomonadota</taxon>
        <taxon>Gammaproteobacteria</taxon>
        <taxon>Alteromonadales</taxon>
        <taxon>Alteromonadaceae</taxon>
        <taxon>Paraglaciecola</taxon>
    </lineage>
</organism>
<dbReference type="Proteomes" id="UP001461163">
    <property type="component" value="Unassembled WGS sequence"/>
</dbReference>
<reference evidence="1 2" key="1">
    <citation type="submission" date="2024-03" db="EMBL/GenBank/DDBJ databases">
        <title>Community enrichment and isolation of bacterial strains for fucoidan degradation.</title>
        <authorList>
            <person name="Sichert A."/>
        </authorList>
    </citation>
    <scope>NUCLEOTIDE SEQUENCE [LARGE SCALE GENOMIC DNA]</scope>
    <source>
        <strain evidence="1 2">AS12</strain>
    </source>
</reference>
<sequence length="130" mass="14946">MAPQISLLELTMTDTHIDSADFMAQIKNTQALWALQDKTSDGWVILDSINFEDTDVMPLWSNAQLAKEHCVDEWEDYVPKAISVSDWLEFWVEDLAEDNVVIGIEWRDGGEYLEVELADFSQMLAEVEKF</sequence>
<dbReference type="InterPro" id="IPR021284">
    <property type="entry name" value="DUF2750"/>
</dbReference>
<gene>
    <name evidence="1" type="ORF">WNY77_19160</name>
</gene>
<dbReference type="Pfam" id="PF11042">
    <property type="entry name" value="DUF2750"/>
    <property type="match status" value="1"/>
</dbReference>
<accession>A0ABU9T083</accession>
<keyword evidence="2" id="KW-1185">Reference proteome</keyword>
<name>A0ABU9T083_9ALTE</name>
<proteinExistence type="predicted"/>
<evidence type="ECO:0000313" key="2">
    <source>
        <dbReference type="Proteomes" id="UP001461163"/>
    </source>
</evidence>
<protein>
    <submittedName>
        <fullName evidence="1">DUF2750 domain-containing protein</fullName>
    </submittedName>
</protein>
<comment type="caution">
    <text evidence="1">The sequence shown here is derived from an EMBL/GenBank/DDBJ whole genome shotgun (WGS) entry which is preliminary data.</text>
</comment>
<evidence type="ECO:0000313" key="1">
    <source>
        <dbReference type="EMBL" id="MEM5499539.1"/>
    </source>
</evidence>
<dbReference type="EMBL" id="JBBMQS010000014">
    <property type="protein sequence ID" value="MEM5499539.1"/>
    <property type="molecule type" value="Genomic_DNA"/>
</dbReference>
<dbReference type="RefSeq" id="WP_006992218.1">
    <property type="nucleotide sequence ID" value="NZ_JBBMQS010000014.1"/>
</dbReference>